<reference evidence="2" key="2">
    <citation type="journal article" date="2015" name="Data Brief">
        <title>Shoot transcriptome of the giant reed, Arundo donax.</title>
        <authorList>
            <person name="Barrero R.A."/>
            <person name="Guerrero F.D."/>
            <person name="Moolhuijzen P."/>
            <person name="Goolsby J.A."/>
            <person name="Tidwell J."/>
            <person name="Bellgard S.E."/>
            <person name="Bellgard M.I."/>
        </authorList>
    </citation>
    <scope>NUCLEOTIDE SEQUENCE</scope>
    <source>
        <tissue evidence="2">Shoot tissue taken approximately 20 cm above the soil surface</tissue>
    </source>
</reference>
<sequence>MEYKYNDNGTLSWHYSFWSFTCLGWCFTITSKATRGVVQEEYKQ</sequence>
<protein>
    <submittedName>
        <fullName evidence="2">Uncharacterized protein</fullName>
    </submittedName>
</protein>
<organism evidence="2">
    <name type="scientific">Arundo donax</name>
    <name type="common">Giant reed</name>
    <name type="synonym">Donax arundinaceus</name>
    <dbReference type="NCBI Taxonomy" id="35708"/>
    <lineage>
        <taxon>Eukaryota</taxon>
        <taxon>Viridiplantae</taxon>
        <taxon>Streptophyta</taxon>
        <taxon>Embryophyta</taxon>
        <taxon>Tracheophyta</taxon>
        <taxon>Spermatophyta</taxon>
        <taxon>Magnoliopsida</taxon>
        <taxon>Liliopsida</taxon>
        <taxon>Poales</taxon>
        <taxon>Poaceae</taxon>
        <taxon>PACMAD clade</taxon>
        <taxon>Arundinoideae</taxon>
        <taxon>Arundineae</taxon>
        <taxon>Arundo</taxon>
    </lineage>
</organism>
<feature type="transmembrane region" description="Helical" evidence="1">
    <location>
        <begin position="12"/>
        <end position="30"/>
    </location>
</feature>
<proteinExistence type="predicted"/>
<evidence type="ECO:0000313" key="2">
    <source>
        <dbReference type="EMBL" id="JAE25997.1"/>
    </source>
</evidence>
<dbReference type="EMBL" id="GBRH01171899">
    <property type="protein sequence ID" value="JAE25997.1"/>
    <property type="molecule type" value="Transcribed_RNA"/>
</dbReference>
<dbReference type="AlphaFoldDB" id="A0A0A9GNB9"/>
<keyword evidence="1" id="KW-0812">Transmembrane</keyword>
<reference evidence="2" key="1">
    <citation type="submission" date="2014-09" db="EMBL/GenBank/DDBJ databases">
        <authorList>
            <person name="Magalhaes I.L.F."/>
            <person name="Oliveira U."/>
            <person name="Santos F.R."/>
            <person name="Vidigal T.H.D.A."/>
            <person name="Brescovit A.D."/>
            <person name="Santos A.J."/>
        </authorList>
    </citation>
    <scope>NUCLEOTIDE SEQUENCE</scope>
    <source>
        <tissue evidence="2">Shoot tissue taken approximately 20 cm above the soil surface</tissue>
    </source>
</reference>
<keyword evidence="1" id="KW-0472">Membrane</keyword>
<accession>A0A0A9GNB9</accession>
<evidence type="ECO:0000256" key="1">
    <source>
        <dbReference type="SAM" id="Phobius"/>
    </source>
</evidence>
<name>A0A0A9GNB9_ARUDO</name>
<keyword evidence="1" id="KW-1133">Transmembrane helix</keyword>